<proteinExistence type="inferred from homology"/>
<dbReference type="PANTHER" id="PTHR10168">
    <property type="entry name" value="GLUTAREDOXIN"/>
    <property type="match status" value="1"/>
</dbReference>
<accession>A0A9Q1KXM7</accession>
<keyword evidence="7" id="KW-1185">Reference proteome</keyword>
<organism evidence="6 7">
    <name type="scientific">Carnegiea gigantea</name>
    <dbReference type="NCBI Taxonomy" id="171969"/>
    <lineage>
        <taxon>Eukaryota</taxon>
        <taxon>Viridiplantae</taxon>
        <taxon>Streptophyta</taxon>
        <taxon>Embryophyta</taxon>
        <taxon>Tracheophyta</taxon>
        <taxon>Spermatophyta</taxon>
        <taxon>Magnoliopsida</taxon>
        <taxon>eudicotyledons</taxon>
        <taxon>Gunneridae</taxon>
        <taxon>Pentapetalae</taxon>
        <taxon>Caryophyllales</taxon>
        <taxon>Cactineae</taxon>
        <taxon>Cactaceae</taxon>
        <taxon>Cactoideae</taxon>
        <taxon>Echinocereeae</taxon>
        <taxon>Carnegiea</taxon>
    </lineage>
</organism>
<evidence type="ECO:0000256" key="3">
    <source>
        <dbReference type="ARBA" id="ARBA00022490"/>
    </source>
</evidence>
<feature type="domain" description="Glutaredoxin" evidence="5">
    <location>
        <begin position="27"/>
        <end position="98"/>
    </location>
</feature>
<dbReference type="Pfam" id="PF00462">
    <property type="entry name" value="Glutaredoxin"/>
    <property type="match status" value="1"/>
</dbReference>
<dbReference type="InterPro" id="IPR036249">
    <property type="entry name" value="Thioredoxin-like_sf"/>
</dbReference>
<evidence type="ECO:0000259" key="5">
    <source>
        <dbReference type="Pfam" id="PF00462"/>
    </source>
</evidence>
<dbReference type="GO" id="GO:0005737">
    <property type="term" value="C:cytoplasm"/>
    <property type="evidence" value="ECO:0007669"/>
    <property type="project" value="UniProtKB-SubCell"/>
</dbReference>
<dbReference type="InterPro" id="IPR011905">
    <property type="entry name" value="GlrX-like_pln_2"/>
</dbReference>
<comment type="subcellular location">
    <subcellularLocation>
        <location evidence="1">Cytoplasm</location>
    </subcellularLocation>
</comment>
<dbReference type="Gene3D" id="3.40.30.10">
    <property type="entry name" value="Glutaredoxin"/>
    <property type="match status" value="1"/>
</dbReference>
<dbReference type="PROSITE" id="PS51354">
    <property type="entry name" value="GLUTAREDOXIN_2"/>
    <property type="match status" value="1"/>
</dbReference>
<dbReference type="EMBL" id="JAKOGI010000012">
    <property type="protein sequence ID" value="KAJ8450940.1"/>
    <property type="molecule type" value="Genomic_DNA"/>
</dbReference>
<comment type="similarity">
    <text evidence="2">Belongs to the glutaredoxin family. CC-type subfamily.</text>
</comment>
<evidence type="ECO:0000313" key="7">
    <source>
        <dbReference type="Proteomes" id="UP001153076"/>
    </source>
</evidence>
<dbReference type="Proteomes" id="UP001153076">
    <property type="component" value="Unassembled WGS sequence"/>
</dbReference>
<reference evidence="6" key="1">
    <citation type="submission" date="2022-04" db="EMBL/GenBank/DDBJ databases">
        <title>Carnegiea gigantea Genome sequencing and assembly v2.</title>
        <authorList>
            <person name="Copetti D."/>
            <person name="Sanderson M.J."/>
            <person name="Burquez A."/>
            <person name="Wojciechowski M.F."/>
        </authorList>
    </citation>
    <scope>NUCLEOTIDE SEQUENCE</scope>
    <source>
        <strain evidence="6">SGP5-SGP5p</strain>
        <tissue evidence="6">Aerial part</tissue>
    </source>
</reference>
<evidence type="ECO:0000256" key="1">
    <source>
        <dbReference type="ARBA" id="ARBA00004496"/>
    </source>
</evidence>
<dbReference type="InterPro" id="IPR002109">
    <property type="entry name" value="Glutaredoxin"/>
</dbReference>
<dbReference type="SUPFAM" id="SSF52833">
    <property type="entry name" value="Thioredoxin-like"/>
    <property type="match status" value="1"/>
</dbReference>
<protein>
    <recommendedName>
        <fullName evidence="5">Glutaredoxin domain-containing protein</fullName>
    </recommendedName>
</protein>
<evidence type="ECO:0000313" key="6">
    <source>
        <dbReference type="EMBL" id="KAJ8450940.1"/>
    </source>
</evidence>
<dbReference type="OrthoDB" id="418495at2759"/>
<comment type="caution">
    <text evidence="6">The sequence shown here is derived from an EMBL/GenBank/DDBJ whole genome shotgun (WGS) entry which is preliminary data.</text>
</comment>
<sequence length="188" mass="20297">MQEVVDVEEGKMVIHDKVREVVGGSAVVVFTLSDCCMCHVVKQLLFGLGVGPTVIELGPGSGDHPHIQAFLHHLSGGGEGVAPPQALPLPAIFVGGKFLGGIEALMAREKIEKEDGDDAVVQLSSKENDVDPPPICSAHFIVFNTGVITFNPESDSLRERGQEDKERQEIQRVVWECKAQEEGDDSED</sequence>
<dbReference type="AlphaFoldDB" id="A0A9Q1KXM7"/>
<keyword evidence="3" id="KW-0963">Cytoplasm</keyword>
<name>A0A9Q1KXM7_9CARY</name>
<keyword evidence="4" id="KW-0676">Redox-active center</keyword>
<evidence type="ECO:0000256" key="2">
    <source>
        <dbReference type="ARBA" id="ARBA00007568"/>
    </source>
</evidence>
<gene>
    <name evidence="6" type="ORF">Cgig2_032565</name>
</gene>
<evidence type="ECO:0000256" key="4">
    <source>
        <dbReference type="ARBA" id="ARBA00023284"/>
    </source>
</evidence>